<gene>
    <name evidence="9" type="ORF">C2S53_017297</name>
</gene>
<dbReference type="PROSITE" id="PS01031">
    <property type="entry name" value="SHSP"/>
    <property type="match status" value="1"/>
</dbReference>
<comment type="subcellular location">
    <subcellularLocation>
        <location evidence="1">Cell membrane</location>
        <topology evidence="1">Single-pass membrane protein</topology>
    </subcellularLocation>
</comment>
<evidence type="ECO:0000256" key="7">
    <source>
        <dbReference type="SAM" id="Phobius"/>
    </source>
</evidence>
<feature type="region of interest" description="Disordered" evidence="6">
    <location>
        <begin position="105"/>
        <end position="183"/>
    </location>
</feature>
<dbReference type="PANTHER" id="PTHR43670">
    <property type="entry name" value="HEAT SHOCK PROTEIN 26"/>
    <property type="match status" value="1"/>
</dbReference>
<dbReference type="SUPFAM" id="SSF49764">
    <property type="entry name" value="HSP20-like chaperones"/>
    <property type="match status" value="1"/>
</dbReference>
<accession>A0AAD4JNM2</accession>
<keyword evidence="3" id="KW-0611">Plant defense</keyword>
<dbReference type="CDD" id="cd06464">
    <property type="entry name" value="ACD_sHsps-like"/>
    <property type="match status" value="1"/>
</dbReference>
<keyword evidence="7" id="KW-0812">Transmembrane</keyword>
<protein>
    <recommendedName>
        <fullName evidence="8">SHSP domain-containing protein</fullName>
    </recommendedName>
</protein>
<evidence type="ECO:0000313" key="9">
    <source>
        <dbReference type="EMBL" id="KAH6837127.1"/>
    </source>
</evidence>
<sequence>MDARNEAATSTFEPSSDLIQEEDCNTLLLYLPGFTKDQLRVQLTRTRVLKISGTRPLTNNKWSSFQKDFPVPENCDTEKITAKFEDGILYVKQPKTKQVKEHKIEELPPDPSHKPAAKIDHPPPTTHDHHIKQEPKKTVESKEKIKGDSTGKKEEIKKTHDHAKKRHMKGAGTGDVESSDYSKQLSPAVRLKAVKQKMRNVLLLLFVFALGIYVAKLPWFSFSNTHQPQD</sequence>
<evidence type="ECO:0000256" key="2">
    <source>
        <dbReference type="ARBA" id="ARBA00022475"/>
    </source>
</evidence>
<dbReference type="EMBL" id="SDAM02000019">
    <property type="protein sequence ID" value="KAH6837127.1"/>
    <property type="molecule type" value="Genomic_DNA"/>
</dbReference>
<dbReference type="GO" id="GO:0034605">
    <property type="term" value="P:cellular response to heat"/>
    <property type="evidence" value="ECO:0007669"/>
    <property type="project" value="TreeGrafter"/>
</dbReference>
<organism evidence="9 10">
    <name type="scientific">Perilla frutescens var. hirtella</name>
    <name type="common">Perilla citriodora</name>
    <name type="synonym">Perilla setoyensis</name>
    <dbReference type="NCBI Taxonomy" id="608512"/>
    <lineage>
        <taxon>Eukaryota</taxon>
        <taxon>Viridiplantae</taxon>
        <taxon>Streptophyta</taxon>
        <taxon>Embryophyta</taxon>
        <taxon>Tracheophyta</taxon>
        <taxon>Spermatophyta</taxon>
        <taxon>Magnoliopsida</taxon>
        <taxon>eudicotyledons</taxon>
        <taxon>Gunneridae</taxon>
        <taxon>Pentapetalae</taxon>
        <taxon>asterids</taxon>
        <taxon>lamiids</taxon>
        <taxon>Lamiales</taxon>
        <taxon>Lamiaceae</taxon>
        <taxon>Nepetoideae</taxon>
        <taxon>Elsholtzieae</taxon>
        <taxon>Perilla</taxon>
    </lineage>
</organism>
<keyword evidence="7" id="KW-1133">Transmembrane helix</keyword>
<dbReference type="Gene3D" id="2.60.40.790">
    <property type="match status" value="1"/>
</dbReference>
<dbReference type="InterPro" id="IPR002068">
    <property type="entry name" value="A-crystallin/Hsp20_dom"/>
</dbReference>
<comment type="caution">
    <text evidence="9">The sequence shown here is derived from an EMBL/GenBank/DDBJ whole genome shotgun (WGS) entry which is preliminary data.</text>
</comment>
<evidence type="ECO:0000256" key="1">
    <source>
        <dbReference type="ARBA" id="ARBA00004162"/>
    </source>
</evidence>
<keyword evidence="2" id="KW-1003">Cell membrane</keyword>
<dbReference type="GO" id="GO:0006952">
    <property type="term" value="P:defense response"/>
    <property type="evidence" value="ECO:0007669"/>
    <property type="project" value="UniProtKB-KW"/>
</dbReference>
<name>A0AAD4JNM2_PERFH</name>
<evidence type="ECO:0000313" key="10">
    <source>
        <dbReference type="Proteomes" id="UP001190926"/>
    </source>
</evidence>
<feature type="transmembrane region" description="Helical" evidence="7">
    <location>
        <begin position="200"/>
        <end position="220"/>
    </location>
</feature>
<dbReference type="PANTHER" id="PTHR43670:SF73">
    <property type="entry name" value="INACTIVE PROTEIN RESTRICTED TEV MOVEMENT 2-LIKE"/>
    <property type="match status" value="1"/>
</dbReference>
<evidence type="ECO:0000256" key="6">
    <source>
        <dbReference type="SAM" id="MobiDB-lite"/>
    </source>
</evidence>
<evidence type="ECO:0000256" key="5">
    <source>
        <dbReference type="RuleBase" id="RU003616"/>
    </source>
</evidence>
<proteinExistence type="inferred from homology"/>
<feature type="compositionally biased region" description="Basic and acidic residues" evidence="6">
    <location>
        <begin position="105"/>
        <end position="158"/>
    </location>
</feature>
<comment type="similarity">
    <text evidence="4 5">Belongs to the small heat shock protein (HSP20) family.</text>
</comment>
<dbReference type="Proteomes" id="UP001190926">
    <property type="component" value="Unassembled WGS sequence"/>
</dbReference>
<dbReference type="GO" id="GO:0005886">
    <property type="term" value="C:plasma membrane"/>
    <property type="evidence" value="ECO:0007669"/>
    <property type="project" value="UniProtKB-SubCell"/>
</dbReference>
<evidence type="ECO:0000259" key="8">
    <source>
        <dbReference type="PROSITE" id="PS01031"/>
    </source>
</evidence>
<feature type="compositionally biased region" description="Basic residues" evidence="6">
    <location>
        <begin position="159"/>
        <end position="169"/>
    </location>
</feature>
<evidence type="ECO:0000256" key="4">
    <source>
        <dbReference type="PROSITE-ProRule" id="PRU00285"/>
    </source>
</evidence>
<dbReference type="AlphaFoldDB" id="A0AAD4JNM2"/>
<keyword evidence="10" id="KW-1185">Reference proteome</keyword>
<feature type="domain" description="SHSP" evidence="8">
    <location>
        <begin position="7"/>
        <end position="110"/>
    </location>
</feature>
<reference evidence="9 10" key="1">
    <citation type="journal article" date="2021" name="Nat. Commun.">
        <title>Incipient diploidization of the medicinal plant Perilla within 10,000 years.</title>
        <authorList>
            <person name="Zhang Y."/>
            <person name="Shen Q."/>
            <person name="Leng L."/>
            <person name="Zhang D."/>
            <person name="Chen S."/>
            <person name="Shi Y."/>
            <person name="Ning Z."/>
            <person name="Chen S."/>
        </authorList>
    </citation>
    <scope>NUCLEOTIDE SEQUENCE [LARGE SCALE GENOMIC DNA]</scope>
    <source>
        <strain evidence="10">cv. PC099</strain>
    </source>
</reference>
<dbReference type="InterPro" id="IPR008978">
    <property type="entry name" value="HSP20-like_chaperone"/>
</dbReference>
<dbReference type="Pfam" id="PF00011">
    <property type="entry name" value="HSP20"/>
    <property type="match status" value="1"/>
</dbReference>
<evidence type="ECO:0000256" key="3">
    <source>
        <dbReference type="ARBA" id="ARBA00022821"/>
    </source>
</evidence>
<keyword evidence="7" id="KW-0472">Membrane</keyword>